<gene>
    <name evidence="3" type="ORF">BJY01DRAFT_229686</name>
</gene>
<evidence type="ECO:0000313" key="3">
    <source>
        <dbReference type="EMBL" id="KAL2826544.1"/>
    </source>
</evidence>
<comment type="caution">
    <text evidence="3">The sequence shown here is derived from an EMBL/GenBank/DDBJ whole genome shotgun (WGS) entry which is preliminary data.</text>
</comment>
<proteinExistence type="predicted"/>
<organism evidence="3 4">
    <name type="scientific">Aspergillus pseudoustus</name>
    <dbReference type="NCBI Taxonomy" id="1810923"/>
    <lineage>
        <taxon>Eukaryota</taxon>
        <taxon>Fungi</taxon>
        <taxon>Dikarya</taxon>
        <taxon>Ascomycota</taxon>
        <taxon>Pezizomycotina</taxon>
        <taxon>Eurotiomycetes</taxon>
        <taxon>Eurotiomycetidae</taxon>
        <taxon>Eurotiales</taxon>
        <taxon>Aspergillaceae</taxon>
        <taxon>Aspergillus</taxon>
        <taxon>Aspergillus subgen. Nidulantes</taxon>
    </lineage>
</organism>
<comment type="subcellular location">
    <subcellularLocation>
        <location evidence="1">Nucleus</location>
    </subcellularLocation>
</comment>
<dbReference type="InterPro" id="IPR021858">
    <property type="entry name" value="Fun_TF"/>
</dbReference>
<evidence type="ECO:0000256" key="1">
    <source>
        <dbReference type="ARBA" id="ARBA00004123"/>
    </source>
</evidence>
<dbReference type="EMBL" id="JBFXLU010000438">
    <property type="protein sequence ID" value="KAL2826544.1"/>
    <property type="molecule type" value="Genomic_DNA"/>
</dbReference>
<dbReference type="Pfam" id="PF11951">
    <property type="entry name" value="Fungal_trans_2"/>
    <property type="match status" value="1"/>
</dbReference>
<dbReference type="Proteomes" id="UP001610446">
    <property type="component" value="Unassembled WGS sequence"/>
</dbReference>
<reference evidence="3 4" key="1">
    <citation type="submission" date="2024-07" db="EMBL/GenBank/DDBJ databases">
        <title>Section-level genome sequencing and comparative genomics of Aspergillus sections Usti and Cavernicolus.</title>
        <authorList>
            <consortium name="Lawrence Berkeley National Laboratory"/>
            <person name="Nybo J.L."/>
            <person name="Vesth T.C."/>
            <person name="Theobald S."/>
            <person name="Frisvad J.C."/>
            <person name="Larsen T.O."/>
            <person name="Kjaerboelling I."/>
            <person name="Rothschild-Mancinelli K."/>
            <person name="Lyhne E.K."/>
            <person name="Kogle M.E."/>
            <person name="Barry K."/>
            <person name="Clum A."/>
            <person name="Na H."/>
            <person name="Ledsgaard L."/>
            <person name="Lin J."/>
            <person name="Lipzen A."/>
            <person name="Kuo A."/>
            <person name="Riley R."/>
            <person name="Mondo S."/>
            <person name="Labutti K."/>
            <person name="Haridas S."/>
            <person name="Pangalinan J."/>
            <person name="Salamov A.A."/>
            <person name="Simmons B.A."/>
            <person name="Magnuson J.K."/>
            <person name="Chen J."/>
            <person name="Drula E."/>
            <person name="Henrissat B."/>
            <person name="Wiebenga A."/>
            <person name="Lubbers R.J."/>
            <person name="Gomes A.C."/>
            <person name="Makela M.R."/>
            <person name="Stajich J."/>
            <person name="Grigoriev I.V."/>
            <person name="Mortensen U.H."/>
            <person name="De Vries R.P."/>
            <person name="Baker S.E."/>
            <person name="Andersen M.R."/>
        </authorList>
    </citation>
    <scope>NUCLEOTIDE SEQUENCE [LARGE SCALE GENOMIC DNA]</scope>
    <source>
        <strain evidence="3 4">CBS 123904</strain>
    </source>
</reference>
<dbReference type="PANTHER" id="PTHR37534">
    <property type="entry name" value="TRANSCRIPTIONAL ACTIVATOR PROTEIN UGA3"/>
    <property type="match status" value="1"/>
</dbReference>
<dbReference type="PANTHER" id="PTHR37534:SF43">
    <property type="entry name" value="FINGER DOMAIN PROTEIN, PUTATIVE (AFU_ORTHOLOGUE AFUA_1G01850)-RELATED"/>
    <property type="match status" value="1"/>
</dbReference>
<evidence type="ECO:0000313" key="4">
    <source>
        <dbReference type="Proteomes" id="UP001610446"/>
    </source>
</evidence>
<name>A0ABR4IH39_9EURO</name>
<keyword evidence="2" id="KW-0539">Nucleus</keyword>
<sequence length="381" mass="42287">MSLVAPPSAYMSRIQAKMSIRAILSETTTVVFPLASRTFLDRLLSSAMQTPHLLFALLASSDSHARRRLASKPVNDTALNYTNNAIAGLRAALSNDPNAHQPVEMAMTAMALCTNDVCDGNLDRFRVHLAGVRGMLMSGLLNSRKDPFATYLFKWFAALDVSAGLSLFHKSNPSSKKMNQAWRVALAGSSEDGVDDICGYSLDLLPILAEVGELARERYSHPEETALLSWGETLESRITAVTGTAARYPLEQLGEKETELRTTHAAFVHTALLHLHRRVYLLPKTHPTVRNDVRSILDTVRSVRSTSTANILLLWPIFSAGCETDEASERALLDERMAIMQEMGMGNFTRARDTLKRLWASETELRWDIWLAEQGVDLVLF</sequence>
<keyword evidence="4" id="KW-1185">Reference proteome</keyword>
<evidence type="ECO:0000256" key="2">
    <source>
        <dbReference type="ARBA" id="ARBA00023242"/>
    </source>
</evidence>
<protein>
    <submittedName>
        <fullName evidence="3">Fungal-specific transcription factor domain-containing protein</fullName>
    </submittedName>
</protein>
<accession>A0ABR4IH39</accession>